<name>A0A6A4QV43_LUPAL</name>
<evidence type="ECO:0000313" key="3">
    <source>
        <dbReference type="Proteomes" id="UP000447434"/>
    </source>
</evidence>
<sequence>MRSVFLSFIPVRLTLSLTSILKSFEPSGLIIGLFRSNPVQPDFAQPEMARKSIRLTGRDRAASYNGLLLDRSDCPVWSGPNNPNLM</sequence>
<feature type="chain" id="PRO_5025677051" evidence="1">
    <location>
        <begin position="17"/>
        <end position="86"/>
    </location>
</feature>
<evidence type="ECO:0000256" key="1">
    <source>
        <dbReference type="SAM" id="SignalP"/>
    </source>
</evidence>
<reference evidence="3" key="1">
    <citation type="journal article" date="2020" name="Nat. Commun.">
        <title>Genome sequence of the cluster root forming white lupin.</title>
        <authorList>
            <person name="Hufnagel B."/>
            <person name="Marques A."/>
            <person name="Soriano A."/>
            <person name="Marques L."/>
            <person name="Divol F."/>
            <person name="Doumas P."/>
            <person name="Sallet E."/>
            <person name="Mancinotti D."/>
            <person name="Carrere S."/>
            <person name="Marande W."/>
            <person name="Arribat S."/>
            <person name="Keller J."/>
            <person name="Huneau C."/>
            <person name="Blein T."/>
            <person name="Aime D."/>
            <person name="Laguerre M."/>
            <person name="Taylor J."/>
            <person name="Schubert V."/>
            <person name="Nelson M."/>
            <person name="Geu-Flores F."/>
            <person name="Crespi M."/>
            <person name="Gallardo-Guerrero K."/>
            <person name="Delaux P.-M."/>
            <person name="Salse J."/>
            <person name="Berges H."/>
            <person name="Guyot R."/>
            <person name="Gouzy J."/>
            <person name="Peret B."/>
        </authorList>
    </citation>
    <scope>NUCLEOTIDE SEQUENCE [LARGE SCALE GENOMIC DNA]</scope>
    <source>
        <strain evidence="3">cv. Amiga</strain>
    </source>
</reference>
<comment type="caution">
    <text evidence="2">The sequence shown here is derived from an EMBL/GenBank/DDBJ whole genome shotgun (WGS) entry which is preliminary data.</text>
</comment>
<gene>
    <name evidence="2" type="ORF">Lalb_Chr03g0035291</name>
</gene>
<feature type="signal peptide" evidence="1">
    <location>
        <begin position="1"/>
        <end position="16"/>
    </location>
</feature>
<keyword evidence="3" id="KW-1185">Reference proteome</keyword>
<evidence type="ECO:0000313" key="2">
    <source>
        <dbReference type="EMBL" id="KAE9617429.1"/>
    </source>
</evidence>
<dbReference type="AlphaFoldDB" id="A0A6A4QV43"/>
<organism evidence="2 3">
    <name type="scientific">Lupinus albus</name>
    <name type="common">White lupine</name>
    <name type="synonym">Lupinus termis</name>
    <dbReference type="NCBI Taxonomy" id="3870"/>
    <lineage>
        <taxon>Eukaryota</taxon>
        <taxon>Viridiplantae</taxon>
        <taxon>Streptophyta</taxon>
        <taxon>Embryophyta</taxon>
        <taxon>Tracheophyta</taxon>
        <taxon>Spermatophyta</taxon>
        <taxon>Magnoliopsida</taxon>
        <taxon>eudicotyledons</taxon>
        <taxon>Gunneridae</taxon>
        <taxon>Pentapetalae</taxon>
        <taxon>rosids</taxon>
        <taxon>fabids</taxon>
        <taxon>Fabales</taxon>
        <taxon>Fabaceae</taxon>
        <taxon>Papilionoideae</taxon>
        <taxon>50 kb inversion clade</taxon>
        <taxon>genistoids sensu lato</taxon>
        <taxon>core genistoids</taxon>
        <taxon>Genisteae</taxon>
        <taxon>Lupinus</taxon>
    </lineage>
</organism>
<proteinExistence type="predicted"/>
<dbReference type="Proteomes" id="UP000447434">
    <property type="component" value="Chromosome 3"/>
</dbReference>
<dbReference type="EMBL" id="WOCE01000003">
    <property type="protein sequence ID" value="KAE9617429.1"/>
    <property type="molecule type" value="Genomic_DNA"/>
</dbReference>
<protein>
    <submittedName>
        <fullName evidence="2">Uncharacterized protein</fullName>
    </submittedName>
</protein>
<accession>A0A6A4QV43</accession>
<keyword evidence="1" id="KW-0732">Signal</keyword>